<evidence type="ECO:0000313" key="2">
    <source>
        <dbReference type="Proteomes" id="UP000076154"/>
    </source>
</evidence>
<accession>A0A369J3C9</accession>
<evidence type="ECO:0000313" key="1">
    <source>
        <dbReference type="EMBL" id="RDB15147.1"/>
    </source>
</evidence>
<proteinExistence type="predicted"/>
<dbReference type="Proteomes" id="UP000076154">
    <property type="component" value="Unassembled WGS sequence"/>
</dbReference>
<protein>
    <submittedName>
        <fullName evidence="1">Uncharacterized protein</fullName>
    </submittedName>
</protein>
<keyword evidence="2" id="KW-1185">Reference proteome</keyword>
<name>A0A369J3C9_HYPMA</name>
<dbReference type="AlphaFoldDB" id="A0A369J3C9"/>
<dbReference type="InParanoid" id="A0A369J3C9"/>
<comment type="caution">
    <text evidence="1">The sequence shown here is derived from an EMBL/GenBank/DDBJ whole genome shotgun (WGS) entry which is preliminary data.</text>
</comment>
<reference evidence="1" key="1">
    <citation type="submission" date="2018-04" db="EMBL/GenBank/DDBJ databases">
        <title>Whole genome sequencing of Hypsizygus marmoreus.</title>
        <authorList>
            <person name="Choi I.-G."/>
            <person name="Min B."/>
            <person name="Kim J.-G."/>
            <person name="Kim S."/>
            <person name="Oh Y.-L."/>
            <person name="Kong W.-S."/>
            <person name="Park H."/>
            <person name="Jeong J."/>
            <person name="Song E.-S."/>
        </authorList>
    </citation>
    <scope>NUCLEOTIDE SEQUENCE [LARGE SCALE GENOMIC DNA]</scope>
    <source>
        <strain evidence="1">51987-8</strain>
    </source>
</reference>
<organism evidence="1 2">
    <name type="scientific">Hypsizygus marmoreus</name>
    <name type="common">White beech mushroom</name>
    <name type="synonym">Agaricus marmoreus</name>
    <dbReference type="NCBI Taxonomy" id="39966"/>
    <lineage>
        <taxon>Eukaryota</taxon>
        <taxon>Fungi</taxon>
        <taxon>Dikarya</taxon>
        <taxon>Basidiomycota</taxon>
        <taxon>Agaricomycotina</taxon>
        <taxon>Agaricomycetes</taxon>
        <taxon>Agaricomycetidae</taxon>
        <taxon>Agaricales</taxon>
        <taxon>Tricholomatineae</taxon>
        <taxon>Lyophyllaceae</taxon>
        <taxon>Hypsizygus</taxon>
    </lineage>
</organism>
<gene>
    <name evidence="1" type="ORF">Hypma_005178</name>
</gene>
<sequence length="182" mass="20665">MITASPSDITLPHLRHLHLGAQTHLSLRDHPPSYSPALTGVTQHFEIDISTRKQPFAALISLIRRSRCRLTKVEIVQKFMFGDLHPHYPDDMEALLELYQTSRHSGSADHSNALRTASPHVPYCGISSRLGGRTKAMVVPFSREPSSTIMCQQALQDDFFKEGARLHEIQERLKMKQRKINM</sequence>
<dbReference type="EMBL" id="LUEZ02000201">
    <property type="protein sequence ID" value="RDB15147.1"/>
    <property type="molecule type" value="Genomic_DNA"/>
</dbReference>